<dbReference type="OMA" id="LSMWNEV"/>
<organism evidence="2 3">
    <name type="scientific">Trametes pubescens</name>
    <name type="common">White-rot fungus</name>
    <dbReference type="NCBI Taxonomy" id="154538"/>
    <lineage>
        <taxon>Eukaryota</taxon>
        <taxon>Fungi</taxon>
        <taxon>Dikarya</taxon>
        <taxon>Basidiomycota</taxon>
        <taxon>Agaricomycotina</taxon>
        <taxon>Agaricomycetes</taxon>
        <taxon>Polyporales</taxon>
        <taxon>Polyporaceae</taxon>
        <taxon>Trametes</taxon>
    </lineage>
</organism>
<gene>
    <name evidence="2" type="ORF">TRAPUB_3845</name>
</gene>
<evidence type="ECO:0000313" key="2">
    <source>
        <dbReference type="EMBL" id="OJT05404.1"/>
    </source>
</evidence>
<dbReference type="STRING" id="154538.A0A1M2VCV1"/>
<feature type="region of interest" description="Disordered" evidence="1">
    <location>
        <begin position="270"/>
        <end position="293"/>
    </location>
</feature>
<protein>
    <recommendedName>
        <fullName evidence="4">SnoaL-like domain-containing protein</fullName>
    </recommendedName>
</protein>
<dbReference type="EMBL" id="MNAD01001463">
    <property type="protein sequence ID" value="OJT05404.1"/>
    <property type="molecule type" value="Genomic_DNA"/>
</dbReference>
<evidence type="ECO:0000313" key="3">
    <source>
        <dbReference type="Proteomes" id="UP000184267"/>
    </source>
</evidence>
<accession>A0A1M2VCV1</accession>
<reference evidence="2 3" key="1">
    <citation type="submission" date="2016-10" db="EMBL/GenBank/DDBJ databases">
        <title>Genome sequence of the basidiomycete white-rot fungus Trametes pubescens.</title>
        <authorList>
            <person name="Makela M.R."/>
            <person name="Granchi Z."/>
            <person name="Peng M."/>
            <person name="De Vries R.P."/>
            <person name="Grigoriev I."/>
            <person name="Riley R."/>
            <person name="Hilden K."/>
        </authorList>
    </citation>
    <scope>NUCLEOTIDE SEQUENCE [LARGE SCALE GENOMIC DNA]</scope>
    <source>
        <strain evidence="2 3">FBCC735</strain>
    </source>
</reference>
<dbReference type="OrthoDB" id="9995831at2759"/>
<dbReference type="AlphaFoldDB" id="A0A1M2VCV1"/>
<sequence length="293" mass="31963">MAMPNSISFPTAPSTLTSSQSSVADTTALSLAHHRTAADVCELFFGASPPAWQSVERFYDAHATYENPFITATSRDTISDVHALGHAISRLDVPKPWAVLSSLFRVSADSRWGSSWFRGLSMWNEVNNISECDTFDGHKRTMVEHTLHILILPGLHSAASNPSSPLPAADSDSTVSLLSDSAHSRALHFQHSGLSFWPPSPFHLKLPIITRLSFNDAGKITHHRDFWDVKDLLGLLPGMTLFQWISGRLAAQGIRGIVRVGRALLRTEPHDEEAGLPRTSAAAGAKRPAADPY</sequence>
<evidence type="ECO:0000256" key="1">
    <source>
        <dbReference type="SAM" id="MobiDB-lite"/>
    </source>
</evidence>
<proteinExistence type="predicted"/>
<comment type="caution">
    <text evidence="2">The sequence shown here is derived from an EMBL/GenBank/DDBJ whole genome shotgun (WGS) entry which is preliminary data.</text>
</comment>
<keyword evidence="3" id="KW-1185">Reference proteome</keyword>
<name>A0A1M2VCV1_TRAPU</name>
<evidence type="ECO:0008006" key="4">
    <source>
        <dbReference type="Google" id="ProtNLM"/>
    </source>
</evidence>
<dbReference type="Proteomes" id="UP000184267">
    <property type="component" value="Unassembled WGS sequence"/>
</dbReference>